<dbReference type="SUPFAM" id="SSF56935">
    <property type="entry name" value="Porins"/>
    <property type="match status" value="1"/>
</dbReference>
<feature type="chain" id="PRO_5031398626" evidence="1">
    <location>
        <begin position="21"/>
        <end position="159"/>
    </location>
</feature>
<comment type="caution">
    <text evidence="2">The sequence shown here is derived from an EMBL/GenBank/DDBJ whole genome shotgun (WGS) entry which is preliminary data.</text>
</comment>
<evidence type="ECO:0000256" key="1">
    <source>
        <dbReference type="SAM" id="SignalP"/>
    </source>
</evidence>
<sequence>MVKLRLIVCSILLVPSVCLAADFLPLDSVTSPATSLFFSSEQNGSQVDSWTLNSGYRYSIDPNWHIFVGTRLDSHPTQISNGVMSGISYQYNDKLLLSSTLHSVVNTYSSGVAAHDDNSDDLSAELSSQYRFNDQLDMHATLGYQGWQQDVQVGIGFRF</sequence>
<dbReference type="AlphaFoldDB" id="A0A7X4RT71"/>
<dbReference type="Proteomes" id="UP000462621">
    <property type="component" value="Unassembled WGS sequence"/>
</dbReference>
<feature type="signal peptide" evidence="1">
    <location>
        <begin position="1"/>
        <end position="20"/>
    </location>
</feature>
<evidence type="ECO:0000313" key="2">
    <source>
        <dbReference type="EMBL" id="MZI91764.1"/>
    </source>
</evidence>
<name>A0A7X4RT71_9VIBR</name>
<accession>A0A7X4RT71</accession>
<keyword evidence="3" id="KW-1185">Reference proteome</keyword>
<keyword evidence="1" id="KW-0732">Signal</keyword>
<evidence type="ECO:0000313" key="3">
    <source>
        <dbReference type="Proteomes" id="UP000462621"/>
    </source>
</evidence>
<reference evidence="2 3" key="1">
    <citation type="submission" date="2019-10" db="EMBL/GenBank/DDBJ databases">
        <title>Vibrio sp. nov. isolated from a shrimp pond.</title>
        <authorList>
            <person name="Gomez-Gil B."/>
            <person name="Enciso-Ibarra J."/>
            <person name="Enciso-Ibarra K."/>
            <person name="Bolan-Mejia C."/>
        </authorList>
    </citation>
    <scope>NUCLEOTIDE SEQUENCE [LARGE SCALE GENOMIC DNA]</scope>
    <source>
        <strain evidence="2 3">CAIM 722</strain>
    </source>
</reference>
<gene>
    <name evidence="2" type="ORF">F9817_00895</name>
</gene>
<organism evidence="2 3">
    <name type="scientific">Vibrio eleionomae</name>
    <dbReference type="NCBI Taxonomy" id="2653505"/>
    <lineage>
        <taxon>Bacteria</taxon>
        <taxon>Pseudomonadati</taxon>
        <taxon>Pseudomonadota</taxon>
        <taxon>Gammaproteobacteria</taxon>
        <taxon>Vibrionales</taxon>
        <taxon>Vibrionaceae</taxon>
        <taxon>Vibrio</taxon>
    </lineage>
</organism>
<dbReference type="EMBL" id="WEKT01000001">
    <property type="protein sequence ID" value="MZI91764.1"/>
    <property type="molecule type" value="Genomic_DNA"/>
</dbReference>
<dbReference type="RefSeq" id="WP_161153070.1">
    <property type="nucleotide sequence ID" value="NZ_WEKT01000001.1"/>
</dbReference>
<proteinExistence type="predicted"/>
<protein>
    <submittedName>
        <fullName evidence="2">Ribonuclease regulator</fullName>
    </submittedName>
</protein>